<dbReference type="EMBL" id="LJGV01000022">
    <property type="protein sequence ID" value="OEU98506.1"/>
    <property type="molecule type" value="Genomic_DNA"/>
</dbReference>
<accession>A0A1E7K3S7</accession>
<dbReference type="InterPro" id="IPR041581">
    <property type="entry name" value="Glyoxalase_6"/>
</dbReference>
<organism evidence="3 4">
    <name type="scientific">Streptomyces qinglanensis</name>
    <dbReference type="NCBI Taxonomy" id="943816"/>
    <lineage>
        <taxon>Bacteria</taxon>
        <taxon>Bacillati</taxon>
        <taxon>Actinomycetota</taxon>
        <taxon>Actinomycetes</taxon>
        <taxon>Kitasatosporales</taxon>
        <taxon>Streptomycetaceae</taxon>
        <taxon>Streptomyces</taxon>
    </lineage>
</organism>
<dbReference type="InterPro" id="IPR052164">
    <property type="entry name" value="Anthracycline_SecMetBiosynth"/>
</dbReference>
<dbReference type="PROSITE" id="PS51819">
    <property type="entry name" value="VOC"/>
    <property type="match status" value="2"/>
</dbReference>
<protein>
    <recommendedName>
        <fullName evidence="2">VOC domain-containing protein</fullName>
    </recommendedName>
</protein>
<evidence type="ECO:0000313" key="3">
    <source>
        <dbReference type="EMBL" id="OEU98506.1"/>
    </source>
</evidence>
<evidence type="ECO:0000259" key="2">
    <source>
        <dbReference type="PROSITE" id="PS51819"/>
    </source>
</evidence>
<dbReference type="AlphaFoldDB" id="A0A1E7K3S7"/>
<gene>
    <name evidence="3" type="ORF">AN217_12540</name>
</gene>
<dbReference type="InterPro" id="IPR029068">
    <property type="entry name" value="Glyas_Bleomycin-R_OHBP_Dase"/>
</dbReference>
<comment type="caution">
    <text evidence="3">The sequence shown here is derived from an EMBL/GenBank/DDBJ whole genome shotgun (WGS) entry which is preliminary data.</text>
</comment>
<dbReference type="RefSeq" id="WP_069991658.1">
    <property type="nucleotide sequence ID" value="NZ_LJGV01000022.1"/>
</dbReference>
<proteinExistence type="predicted"/>
<evidence type="ECO:0000256" key="1">
    <source>
        <dbReference type="SAM" id="MobiDB-lite"/>
    </source>
</evidence>
<feature type="region of interest" description="Disordered" evidence="1">
    <location>
        <begin position="220"/>
        <end position="239"/>
    </location>
</feature>
<dbReference type="SUPFAM" id="SSF54593">
    <property type="entry name" value="Glyoxalase/Bleomycin resistance protein/Dihydroxybiphenyl dioxygenase"/>
    <property type="match status" value="2"/>
</dbReference>
<dbReference type="CDD" id="cd07247">
    <property type="entry name" value="SgaA_N_like"/>
    <property type="match status" value="1"/>
</dbReference>
<sequence length="254" mass="26671">MGAVGGVPCWVSLMTPDQRAAEEFYGPVLSWTFVTSDTGPDRRIATVAGQPVAGINQLAPGAGPEAERWTVYFQVEDAGVVAERIAERGATVAVGPLRAGGGRAVIAADRWGAPFGLWQGDGPASWWVGSGPAPAWLQLHTSDAFAAAVFYGEIFDWMADPSHGVTYEEQYDEIVVRVDGAPVAGLRGGALEAPPDPAIRARWEPYFRVPDLDAALSAAEREGGTVATPPRAGPLGRTATLRDPKGASFCLLSA</sequence>
<feature type="domain" description="VOC" evidence="2">
    <location>
        <begin position="7"/>
        <end position="120"/>
    </location>
</feature>
<dbReference type="PANTHER" id="PTHR33993">
    <property type="entry name" value="GLYOXALASE-RELATED"/>
    <property type="match status" value="1"/>
</dbReference>
<dbReference type="Gene3D" id="3.10.180.10">
    <property type="entry name" value="2,3-Dihydroxybiphenyl 1,2-Dioxygenase, domain 1"/>
    <property type="match status" value="2"/>
</dbReference>
<dbReference type="PANTHER" id="PTHR33993:SF10">
    <property type="entry name" value="CONSERVED PROTEIN"/>
    <property type="match status" value="1"/>
</dbReference>
<dbReference type="Proteomes" id="UP000175829">
    <property type="component" value="Unassembled WGS sequence"/>
</dbReference>
<feature type="domain" description="VOC" evidence="2">
    <location>
        <begin position="133"/>
        <end position="254"/>
    </location>
</feature>
<dbReference type="Pfam" id="PF18029">
    <property type="entry name" value="Glyoxalase_6"/>
    <property type="match status" value="2"/>
</dbReference>
<dbReference type="PATRIC" id="fig|943816.4.peg.1937"/>
<reference evidence="3 4" key="1">
    <citation type="journal article" date="2016" name="Front. Microbiol.">
        <title>Comparative Genomics Analysis of Streptomyces Species Reveals Their Adaptation to the Marine Environment and Their Diversity at the Genomic Level.</title>
        <authorList>
            <person name="Tian X."/>
            <person name="Zhang Z."/>
            <person name="Yang T."/>
            <person name="Chen M."/>
            <person name="Li J."/>
            <person name="Chen F."/>
            <person name="Yang J."/>
            <person name="Li W."/>
            <person name="Zhang B."/>
            <person name="Zhang Z."/>
            <person name="Wu J."/>
            <person name="Zhang C."/>
            <person name="Long L."/>
            <person name="Xiao J."/>
        </authorList>
    </citation>
    <scope>NUCLEOTIDE SEQUENCE [LARGE SCALE GENOMIC DNA]</scope>
    <source>
        <strain evidence="3 4">SCSIO M10379</strain>
    </source>
</reference>
<name>A0A1E7K3S7_9ACTN</name>
<dbReference type="InterPro" id="IPR037523">
    <property type="entry name" value="VOC_core"/>
</dbReference>
<evidence type="ECO:0000313" key="4">
    <source>
        <dbReference type="Proteomes" id="UP000175829"/>
    </source>
</evidence>